<dbReference type="EMBL" id="CABM01000026">
    <property type="protein sequence ID" value="CBH96392.1"/>
    <property type="molecule type" value="Genomic_DNA"/>
</dbReference>
<evidence type="ECO:0008006" key="3">
    <source>
        <dbReference type="Google" id="ProtNLM"/>
    </source>
</evidence>
<accession>E6PN90</accession>
<reference evidence="2" key="1">
    <citation type="submission" date="2009-10" db="EMBL/GenBank/DDBJ databases">
        <title>Diversity of trophic interactions inside an arsenic-rich microbial ecosystem.</title>
        <authorList>
            <person name="Bertin P.N."/>
            <person name="Heinrich-Salmeron A."/>
            <person name="Pelletier E."/>
            <person name="Goulhen-Chollet F."/>
            <person name="Arsene-Ploetze F."/>
            <person name="Gallien S."/>
            <person name="Calteau A."/>
            <person name="Vallenet D."/>
            <person name="Casiot C."/>
            <person name="Chane-Woon-Ming B."/>
            <person name="Giloteaux L."/>
            <person name="Barakat M."/>
            <person name="Bonnefoy V."/>
            <person name="Bruneel O."/>
            <person name="Chandler M."/>
            <person name="Cleiss J."/>
            <person name="Duran R."/>
            <person name="Elbaz-Poulichet F."/>
            <person name="Fonknechten N."/>
            <person name="Lauga B."/>
            <person name="Mornico D."/>
            <person name="Ortet P."/>
            <person name="Schaeffer C."/>
            <person name="Siguier P."/>
            <person name="Alexander Thil Smith A."/>
            <person name="Van Dorsselaer A."/>
            <person name="Weissenbach J."/>
            <person name="Medigue C."/>
            <person name="Le Paslier D."/>
        </authorList>
    </citation>
    <scope>NUCLEOTIDE SEQUENCE</scope>
</reference>
<dbReference type="AlphaFoldDB" id="E6PN90"/>
<gene>
    <name evidence="2" type="ORF">CARN2_1250</name>
</gene>
<evidence type="ECO:0000313" key="2">
    <source>
        <dbReference type="EMBL" id="CBH96392.1"/>
    </source>
</evidence>
<comment type="caution">
    <text evidence="2">The sequence shown here is derived from an EMBL/GenBank/DDBJ whole genome shotgun (WGS) entry which is preliminary data.</text>
</comment>
<evidence type="ECO:0000256" key="1">
    <source>
        <dbReference type="SAM" id="MobiDB-lite"/>
    </source>
</evidence>
<feature type="region of interest" description="Disordered" evidence="1">
    <location>
        <begin position="134"/>
        <end position="156"/>
    </location>
</feature>
<proteinExistence type="predicted"/>
<sequence length="228" mass="24003">MSGTAGLVQAVAHLRRSFPAQVSAETLKKLGIAPNNETYVLNILRFIGVLDAESKKNAKAVGVFNKHDDAEFQAGFAELVKSAYVDLFGLHGDSAWSLPTDKLISYFRNTDHTSAIVGQRQASTFQALASLSGKNDGASRATAPKPKRADSSTSKTAKIKVSAKSLRVAGVPAAIAGPAATTMPSAGNTSGMALTVRVEINLPAGGDQETYNRIFKSIRENLLNGNVS</sequence>
<protein>
    <recommendedName>
        <fullName evidence="3">DUF5343 domain-containing protein</fullName>
    </recommendedName>
</protein>
<organism evidence="2">
    <name type="scientific">mine drainage metagenome</name>
    <dbReference type="NCBI Taxonomy" id="410659"/>
    <lineage>
        <taxon>unclassified sequences</taxon>
        <taxon>metagenomes</taxon>
        <taxon>ecological metagenomes</taxon>
    </lineage>
</organism>
<name>E6PN90_9ZZZZ</name>